<protein>
    <submittedName>
        <fullName evidence="1">Uncharacterized protein</fullName>
    </submittedName>
</protein>
<organism evidence="1 2">
    <name type="scientific">Dichanthelium oligosanthes</name>
    <dbReference type="NCBI Taxonomy" id="888268"/>
    <lineage>
        <taxon>Eukaryota</taxon>
        <taxon>Viridiplantae</taxon>
        <taxon>Streptophyta</taxon>
        <taxon>Embryophyta</taxon>
        <taxon>Tracheophyta</taxon>
        <taxon>Spermatophyta</taxon>
        <taxon>Magnoliopsida</taxon>
        <taxon>Liliopsida</taxon>
        <taxon>Poales</taxon>
        <taxon>Poaceae</taxon>
        <taxon>PACMAD clade</taxon>
        <taxon>Panicoideae</taxon>
        <taxon>Panicodae</taxon>
        <taxon>Paniceae</taxon>
        <taxon>Dichantheliinae</taxon>
        <taxon>Dichanthelium</taxon>
    </lineage>
</organism>
<name>A0A1E5VRI3_9POAL</name>
<dbReference type="PANTHER" id="PTHR33103:SF96">
    <property type="entry name" value="OS01G0153900 PROTEIN"/>
    <property type="match status" value="1"/>
</dbReference>
<reference evidence="1 2" key="1">
    <citation type="submission" date="2016-09" db="EMBL/GenBank/DDBJ databases">
        <title>The draft genome of Dichanthelium oligosanthes: A C3 panicoid grass species.</title>
        <authorList>
            <person name="Studer A.J."/>
            <person name="Schnable J.C."/>
            <person name="Brutnell T.P."/>
        </authorList>
    </citation>
    <scope>NUCLEOTIDE SEQUENCE [LARGE SCALE GENOMIC DNA]</scope>
    <source>
        <strain evidence="2">cv. Kellogg 1175</strain>
        <tissue evidence="1">Leaf</tissue>
    </source>
</reference>
<dbReference type="Pfam" id="PF05056">
    <property type="entry name" value="DUF674"/>
    <property type="match status" value="1"/>
</dbReference>
<keyword evidence="2" id="KW-1185">Reference proteome</keyword>
<comment type="caution">
    <text evidence="1">The sequence shown here is derived from an EMBL/GenBank/DDBJ whole genome shotgun (WGS) entry which is preliminary data.</text>
</comment>
<dbReference type="Proteomes" id="UP000095767">
    <property type="component" value="Unassembled WGS sequence"/>
</dbReference>
<gene>
    <name evidence="1" type="ORF">BAE44_0011248</name>
</gene>
<dbReference type="EMBL" id="LWDX02031780">
    <property type="protein sequence ID" value="OEL27733.1"/>
    <property type="molecule type" value="Genomic_DNA"/>
</dbReference>
<dbReference type="InterPro" id="IPR007750">
    <property type="entry name" value="DUF674"/>
</dbReference>
<dbReference type="STRING" id="888268.A0A1E5VRI3"/>
<evidence type="ECO:0000313" key="1">
    <source>
        <dbReference type="EMBL" id="OEL27733.1"/>
    </source>
</evidence>
<sequence length="382" mass="39224">MGAICSTYTTSSCSAYVTDASGTSCRGQMNTALRYVAPSSEQQQAENAAGGAKGLVQGVVTYTVMDDLAVTPMSAVSSITLLNTFAVRDLADLQEKTVQLGYNEAGPHRINLLCSSLLPHCPLADRHATAAALLGAGSVAGSVGTLYASAGRLDDSYLLPGADKAELLRPALVASPAASATSSLLPLPPPPRSSSSCGGWTNSRTFFRCENSGRHGYSYGGDCSSYVTDGGGATCPSCRCPMTAPLQYVSPPASASAAGSGSSGLRVRRSTLAGGSARGCVQGVVTCTVLDDLTVTPMSAISSITLLNAFAVSDLAALQEKTVQLGYREGLAILNASLRSKPSSPMFSSATRAPPVVLQALYVVTRVADLNMGKLGRRFVTL</sequence>
<proteinExistence type="predicted"/>
<evidence type="ECO:0000313" key="2">
    <source>
        <dbReference type="Proteomes" id="UP000095767"/>
    </source>
</evidence>
<dbReference type="PANTHER" id="PTHR33103">
    <property type="entry name" value="OS01G0153900 PROTEIN"/>
    <property type="match status" value="1"/>
</dbReference>
<dbReference type="AlphaFoldDB" id="A0A1E5VRI3"/>
<accession>A0A1E5VRI3</accession>